<reference evidence="2 3" key="1">
    <citation type="submission" date="2024-04" db="EMBL/GenBank/DDBJ databases">
        <authorList>
            <person name="Fracassetti M."/>
        </authorList>
    </citation>
    <scope>NUCLEOTIDE SEQUENCE [LARGE SCALE GENOMIC DNA]</scope>
</reference>
<dbReference type="PANTHER" id="PTHR47481:SF43">
    <property type="entry name" value="RETROTRANSPOSON COPIA-LIKE N-TERMINAL DOMAIN-CONTAINING PROTEIN"/>
    <property type="match status" value="1"/>
</dbReference>
<protein>
    <recommendedName>
        <fullName evidence="4">Retrotransposon Copia-like N-terminal domain-containing protein</fullName>
    </recommendedName>
</protein>
<evidence type="ECO:0000313" key="2">
    <source>
        <dbReference type="EMBL" id="CAL1397616.1"/>
    </source>
</evidence>
<organism evidence="2 3">
    <name type="scientific">Linum trigynum</name>
    <dbReference type="NCBI Taxonomy" id="586398"/>
    <lineage>
        <taxon>Eukaryota</taxon>
        <taxon>Viridiplantae</taxon>
        <taxon>Streptophyta</taxon>
        <taxon>Embryophyta</taxon>
        <taxon>Tracheophyta</taxon>
        <taxon>Spermatophyta</taxon>
        <taxon>Magnoliopsida</taxon>
        <taxon>eudicotyledons</taxon>
        <taxon>Gunneridae</taxon>
        <taxon>Pentapetalae</taxon>
        <taxon>rosids</taxon>
        <taxon>fabids</taxon>
        <taxon>Malpighiales</taxon>
        <taxon>Linaceae</taxon>
        <taxon>Linum</taxon>
    </lineage>
</organism>
<evidence type="ECO:0000313" key="3">
    <source>
        <dbReference type="Proteomes" id="UP001497516"/>
    </source>
</evidence>
<accession>A0AAV2FH30</accession>
<keyword evidence="3" id="KW-1185">Reference proteome</keyword>
<dbReference type="AlphaFoldDB" id="A0AAV2FH30"/>
<dbReference type="Pfam" id="PF14223">
    <property type="entry name" value="Retrotran_gag_2"/>
    <property type="match status" value="1"/>
</dbReference>
<feature type="region of interest" description="Disordered" evidence="1">
    <location>
        <begin position="217"/>
        <end position="276"/>
    </location>
</feature>
<name>A0AAV2FH30_9ROSI</name>
<dbReference type="EMBL" id="OZ034819">
    <property type="protein sequence ID" value="CAL1397616.1"/>
    <property type="molecule type" value="Genomic_DNA"/>
</dbReference>
<dbReference type="PANTHER" id="PTHR47481">
    <property type="match status" value="1"/>
</dbReference>
<gene>
    <name evidence="2" type="ORF">LTRI10_LOCUS37901</name>
</gene>
<proteinExistence type="predicted"/>
<evidence type="ECO:0000256" key="1">
    <source>
        <dbReference type="SAM" id="MobiDB-lite"/>
    </source>
</evidence>
<sequence length="374" mass="40341">MSQNYGESVLNINDTNTIITLNPASQLPTKLTGDNFPTWRAQLFTLLRGLDLLKFLDGSHPAPAATAEASVRTLWFRQDQLLLHAIHASISPSVAPYVSAATSSHDAWTTLERLFASQSRQRVIHLKQKLGRETLGNRPVAVYLQVMRTTAAELDLINAPVSNEDLILYVLCGLPEAYDHLSAAIRARDTPIRFEDLHDRLVDFETDLASVRLNPQSAPTTAFSSARGYPGSSGSFSRGLPGHRGYSSPARRNSSPRQHRGYSPARGSHGFSGNSSAPSLLGRPQLVCQFCDRSGHSAKECYRLQGRAQAHHTVASSSVPSVPGGWLVDSAATNHMTPDLGNLSLYTDYNGPDAVLIGDGSGPSHGGAAAKRPE</sequence>
<dbReference type="Proteomes" id="UP001497516">
    <property type="component" value="Chromosome 6"/>
</dbReference>
<evidence type="ECO:0008006" key="4">
    <source>
        <dbReference type="Google" id="ProtNLM"/>
    </source>
</evidence>